<evidence type="ECO:0000256" key="5">
    <source>
        <dbReference type="ARBA" id="ARBA00022692"/>
    </source>
</evidence>
<evidence type="ECO:0000256" key="8">
    <source>
        <dbReference type="ARBA" id="ARBA00023027"/>
    </source>
</evidence>
<keyword evidence="9 11" id="KW-0472">Membrane</keyword>
<reference evidence="12" key="1">
    <citation type="submission" date="2023-08" db="EMBL/GenBank/DDBJ databases">
        <authorList>
            <person name="Mo J."/>
            <person name="Mou A."/>
        </authorList>
    </citation>
    <scope>NUCLEOTIDE SEQUENCE</scope>
</reference>
<keyword evidence="8" id="KW-0520">NAD</keyword>
<evidence type="ECO:0000256" key="9">
    <source>
        <dbReference type="ARBA" id="ARBA00023136"/>
    </source>
</evidence>
<proteinExistence type="inferred from homology"/>
<evidence type="ECO:0000256" key="1">
    <source>
        <dbReference type="ARBA" id="ARBA00004141"/>
    </source>
</evidence>
<feature type="transmembrane region" description="Helical" evidence="11">
    <location>
        <begin position="6"/>
        <end position="21"/>
    </location>
</feature>
<comment type="similarity">
    <text evidence="2">Belongs to the complex I subunit 4L family.</text>
</comment>
<evidence type="ECO:0000256" key="7">
    <source>
        <dbReference type="ARBA" id="ARBA00022989"/>
    </source>
</evidence>
<dbReference type="GO" id="GO:0042773">
    <property type="term" value="P:ATP synthesis coupled electron transport"/>
    <property type="evidence" value="ECO:0007669"/>
    <property type="project" value="InterPro"/>
</dbReference>
<keyword evidence="4" id="KW-0813">Transport</keyword>
<dbReference type="GO" id="GO:0016651">
    <property type="term" value="F:oxidoreductase activity, acting on NAD(P)H"/>
    <property type="evidence" value="ECO:0007669"/>
    <property type="project" value="InterPro"/>
</dbReference>
<evidence type="ECO:0000256" key="4">
    <source>
        <dbReference type="ARBA" id="ARBA00022448"/>
    </source>
</evidence>
<comment type="subcellular location">
    <subcellularLocation>
        <location evidence="1">Membrane</location>
        <topology evidence="1">Multi-pass membrane protein</topology>
    </subcellularLocation>
</comment>
<dbReference type="Pfam" id="PF00420">
    <property type="entry name" value="Oxidored_q2"/>
    <property type="match status" value="1"/>
</dbReference>
<evidence type="ECO:0000256" key="2">
    <source>
        <dbReference type="ARBA" id="ARBA00010519"/>
    </source>
</evidence>
<keyword evidence="5 11" id="KW-0812">Transmembrane</keyword>
<evidence type="ECO:0000256" key="3">
    <source>
        <dbReference type="ARBA" id="ARBA00016612"/>
    </source>
</evidence>
<geneLocation type="mitochondrion" evidence="12"/>
<evidence type="ECO:0000256" key="11">
    <source>
        <dbReference type="SAM" id="Phobius"/>
    </source>
</evidence>
<dbReference type="PANTHER" id="PTHR11434">
    <property type="entry name" value="NADH-UBIQUINONE OXIDOREDUCTASE SUBUNIT ND4L"/>
    <property type="match status" value="1"/>
</dbReference>
<gene>
    <name evidence="12" type="primary">nad4l</name>
</gene>
<accession>A0AA96KGS0</accession>
<keyword evidence="6" id="KW-1278">Translocase</keyword>
<evidence type="ECO:0000256" key="6">
    <source>
        <dbReference type="ARBA" id="ARBA00022967"/>
    </source>
</evidence>
<dbReference type="PANTHER" id="PTHR11434:SF16">
    <property type="entry name" value="NADH-UBIQUINONE OXIDOREDUCTASE CHAIN 4L"/>
    <property type="match status" value="1"/>
</dbReference>
<protein>
    <recommendedName>
        <fullName evidence="3">NADH-ubiquinone oxidoreductase chain 4L</fullName>
    </recommendedName>
    <alternativeName>
        <fullName evidence="10">NADH dehydrogenase subunit 4L</fullName>
    </alternativeName>
</protein>
<feature type="transmembrane region" description="Helical" evidence="11">
    <location>
        <begin position="26"/>
        <end position="48"/>
    </location>
</feature>
<dbReference type="AlphaFoldDB" id="A0AA96KGS0"/>
<dbReference type="EMBL" id="OR501924">
    <property type="protein sequence ID" value="WNO18779.1"/>
    <property type="molecule type" value="Genomic_DNA"/>
</dbReference>
<feature type="transmembrane region" description="Helical" evidence="11">
    <location>
        <begin position="60"/>
        <end position="81"/>
    </location>
</feature>
<dbReference type="Gene3D" id="1.10.287.3510">
    <property type="match status" value="1"/>
</dbReference>
<dbReference type="InterPro" id="IPR001133">
    <property type="entry name" value="NADH_UbQ_OxRdtase_chain4L/K"/>
</dbReference>
<keyword evidence="7 11" id="KW-1133">Transmembrane helix</keyword>
<dbReference type="InterPro" id="IPR039428">
    <property type="entry name" value="NUOK/Mnh_C1-like"/>
</dbReference>
<dbReference type="HAMAP" id="MF_01456">
    <property type="entry name" value="NDH1_NuoK"/>
    <property type="match status" value="1"/>
</dbReference>
<dbReference type="GO" id="GO:0030964">
    <property type="term" value="C:NADH dehydrogenase complex"/>
    <property type="evidence" value="ECO:0007669"/>
    <property type="project" value="TreeGrafter"/>
</dbReference>
<organism evidence="12">
    <name type="scientific">Monoserius pennarius</name>
    <dbReference type="NCBI Taxonomy" id="2203294"/>
    <lineage>
        <taxon>Eukaryota</taxon>
        <taxon>Metazoa</taxon>
        <taxon>Cnidaria</taxon>
        <taxon>Hydrozoa</taxon>
        <taxon>Hydroidolina</taxon>
        <taxon>Leptothecata</taxon>
        <taxon>Aglaopheniidae</taxon>
        <taxon>Monoserius</taxon>
    </lineage>
</organism>
<evidence type="ECO:0000256" key="10">
    <source>
        <dbReference type="ARBA" id="ARBA00031586"/>
    </source>
</evidence>
<evidence type="ECO:0000313" key="12">
    <source>
        <dbReference type="EMBL" id="WNO18779.1"/>
    </source>
</evidence>
<keyword evidence="12" id="KW-0496">Mitochondrion</keyword>
<name>A0AA96KGS0_9CNID</name>
<sequence>MNYSTIFLIIFILTVLGVILNQSNILLILIILEVMFLSLNFLILLYSWSLDNFLGQIFSLFLITLVAVESAIGLSIIIAFYKLKGSINIKLLNLLKG</sequence>